<keyword evidence="2" id="KW-1185">Reference proteome</keyword>
<dbReference type="AlphaFoldDB" id="A0AA36EF94"/>
<dbReference type="Proteomes" id="UP001177003">
    <property type="component" value="Chromosome 7"/>
</dbReference>
<dbReference type="EMBL" id="OX465083">
    <property type="protein sequence ID" value="CAI9293427.1"/>
    <property type="molecule type" value="Genomic_DNA"/>
</dbReference>
<reference evidence="1" key="1">
    <citation type="submission" date="2023-04" db="EMBL/GenBank/DDBJ databases">
        <authorList>
            <person name="Vijverberg K."/>
            <person name="Xiong W."/>
            <person name="Schranz E."/>
        </authorList>
    </citation>
    <scope>NUCLEOTIDE SEQUENCE</scope>
</reference>
<sequence>MLGWRIQADIVEIDVGRVYIDIDEFSVHDIDEMMDILGWMEEGKLLYYQIKRPLSDLDTSLFALACDSDIKHFRIYVEKHKLIEVYTEHGKTMLKTYLMSPNPSKVRIEEIIEHPACSKRIFLVWKPSITGDYSGSTIPEVEQCGNPPNEPQFQTQGFDQDFDHCENPPNDFDQDFTSFVQDFDQHFTAFIQDEVNQSEDIGVHGDDLTVTEDSEFLLDEDNMIEEPDIDMKEFFLNIDQNAEWMGDNGGSSVKVEDGKEDEEIEVLVGMLKNGSARGSYIQESGVRMHIGRVIEEGFCSWKMRLCWLGWVFYEWSLSRNSPHCSGSMERTILNLWHTLW</sequence>
<name>A0AA36EF94_LACSI</name>
<organism evidence="1 2">
    <name type="scientific">Lactuca saligna</name>
    <name type="common">Willowleaf lettuce</name>
    <dbReference type="NCBI Taxonomy" id="75948"/>
    <lineage>
        <taxon>Eukaryota</taxon>
        <taxon>Viridiplantae</taxon>
        <taxon>Streptophyta</taxon>
        <taxon>Embryophyta</taxon>
        <taxon>Tracheophyta</taxon>
        <taxon>Spermatophyta</taxon>
        <taxon>Magnoliopsida</taxon>
        <taxon>eudicotyledons</taxon>
        <taxon>Gunneridae</taxon>
        <taxon>Pentapetalae</taxon>
        <taxon>asterids</taxon>
        <taxon>campanulids</taxon>
        <taxon>Asterales</taxon>
        <taxon>Asteraceae</taxon>
        <taxon>Cichorioideae</taxon>
        <taxon>Cichorieae</taxon>
        <taxon>Lactucinae</taxon>
        <taxon>Lactuca</taxon>
    </lineage>
</organism>
<gene>
    <name evidence="1" type="ORF">LSALG_LOCUS32452</name>
</gene>
<proteinExistence type="predicted"/>
<evidence type="ECO:0000313" key="1">
    <source>
        <dbReference type="EMBL" id="CAI9293427.1"/>
    </source>
</evidence>
<protein>
    <submittedName>
        <fullName evidence="1">Uncharacterized protein</fullName>
    </submittedName>
</protein>
<evidence type="ECO:0000313" key="2">
    <source>
        <dbReference type="Proteomes" id="UP001177003"/>
    </source>
</evidence>
<accession>A0AA36EF94</accession>